<gene>
    <name evidence="2" type="ORF">B1812_03850</name>
</gene>
<feature type="chain" id="PRO_5013071749" evidence="1">
    <location>
        <begin position="35"/>
        <end position="166"/>
    </location>
</feature>
<keyword evidence="3" id="KW-1185">Reference proteome</keyword>
<keyword evidence="1" id="KW-0732">Signal</keyword>
<proteinExistence type="predicted"/>
<accession>A0A1W6MS15</accession>
<reference evidence="2 3" key="1">
    <citation type="submission" date="2017-02" db="EMBL/GenBank/DDBJ databases">
        <authorList>
            <person name="Peterson S.W."/>
        </authorList>
    </citation>
    <scope>NUCLEOTIDE SEQUENCE [LARGE SCALE GENOMIC DNA]</scope>
    <source>
        <strain evidence="2 3">S285</strain>
    </source>
</reference>
<protein>
    <submittedName>
        <fullName evidence="2">Uncharacterized protein</fullName>
    </submittedName>
</protein>
<feature type="signal peptide" evidence="1">
    <location>
        <begin position="1"/>
        <end position="34"/>
    </location>
</feature>
<evidence type="ECO:0000313" key="3">
    <source>
        <dbReference type="Proteomes" id="UP000193978"/>
    </source>
</evidence>
<dbReference type="Proteomes" id="UP000193978">
    <property type="component" value="Chromosome"/>
</dbReference>
<dbReference type="AlphaFoldDB" id="A0A1W6MS15"/>
<evidence type="ECO:0000256" key="1">
    <source>
        <dbReference type="SAM" id="SignalP"/>
    </source>
</evidence>
<evidence type="ECO:0000313" key="2">
    <source>
        <dbReference type="EMBL" id="ARN80357.1"/>
    </source>
</evidence>
<organism evidence="2 3">
    <name type="scientific">Methylocystis bryophila</name>
    <dbReference type="NCBI Taxonomy" id="655015"/>
    <lineage>
        <taxon>Bacteria</taxon>
        <taxon>Pseudomonadati</taxon>
        <taxon>Pseudomonadota</taxon>
        <taxon>Alphaproteobacteria</taxon>
        <taxon>Hyphomicrobiales</taxon>
        <taxon>Methylocystaceae</taxon>
        <taxon>Methylocystis</taxon>
    </lineage>
</organism>
<dbReference type="KEGG" id="mbry:B1812_03850"/>
<dbReference type="EMBL" id="CP019948">
    <property type="protein sequence ID" value="ARN80357.1"/>
    <property type="molecule type" value="Genomic_DNA"/>
</dbReference>
<sequence>MIVEGMMTVRSLKFLLAATALGVGALVYSGQADAGVRGCGWRAHHGSHHAWRKSWRRAHRDDCVVASDDDVSPRRAYRDDDVVASDCDVAPRRVAYEDCVASSACDPRDGCRGSCIVASDYVAPPAYEPVYYAAPVVYVAPVVEVQPVIYTSGWWYSPYTYRYYGY</sequence>
<name>A0A1W6MS15_9HYPH</name>